<dbReference type="InterPro" id="IPR000772">
    <property type="entry name" value="Ricin_B_lectin"/>
</dbReference>
<organism evidence="3 4">
    <name type="scientific">Butyricicoccus intestinisimiae</name>
    <dbReference type="NCBI Taxonomy" id="2841509"/>
    <lineage>
        <taxon>Bacteria</taxon>
        <taxon>Bacillati</taxon>
        <taxon>Bacillota</taxon>
        <taxon>Clostridia</taxon>
        <taxon>Eubacteriales</taxon>
        <taxon>Butyricicoccaceae</taxon>
        <taxon>Butyricicoccus</taxon>
    </lineage>
</organism>
<dbReference type="Proteomes" id="UP000783588">
    <property type="component" value="Unassembled WGS sequence"/>
</dbReference>
<protein>
    <submittedName>
        <fullName evidence="3">RICIN domain-containing protein</fullName>
    </submittedName>
</protein>
<feature type="signal peptide" evidence="1">
    <location>
        <begin position="1"/>
        <end position="29"/>
    </location>
</feature>
<dbReference type="RefSeq" id="WP_216470607.1">
    <property type="nucleotide sequence ID" value="NZ_JAHLQI010000005.1"/>
</dbReference>
<dbReference type="CDD" id="cd00161">
    <property type="entry name" value="beta-trefoil_Ricin-like"/>
    <property type="match status" value="1"/>
</dbReference>
<evidence type="ECO:0000313" key="4">
    <source>
        <dbReference type="Proteomes" id="UP000783588"/>
    </source>
</evidence>
<reference evidence="3 4" key="1">
    <citation type="submission" date="2021-06" db="EMBL/GenBank/DDBJ databases">
        <authorList>
            <person name="Sun Q."/>
            <person name="Li D."/>
        </authorList>
    </citation>
    <scope>NUCLEOTIDE SEQUENCE [LARGE SCALE GENOMIC DNA]</scope>
    <source>
        <strain evidence="3 4">MSJd-7</strain>
    </source>
</reference>
<name>A0ABS6EVL4_9FIRM</name>
<keyword evidence="1" id="KW-0732">Signal</keyword>
<dbReference type="Pfam" id="PF14200">
    <property type="entry name" value="RicinB_lectin_2"/>
    <property type="match status" value="1"/>
</dbReference>
<sequence>MDFHLPKKKIFSAVLCGALMLSASVPAFAFSDSSIASSVFEENQMAVEQAAAAGNGADLSQSPYVLKRLGLVAGNDKGDLMLDKVGTRAEALTLFISMQGEQDEARAVDYSYPFTDIPDWFHWCAGYGVFRSYTSGISATKFGSFNTVTPEQYMTFTLKALDYKCGEDFTWDRSLDKAIEIGLCTRAQADAWKNGQFRRQEIMEISYLALNTKVKGGNSTLTDKLIAKGKITTEQARQESLTFGTAYQAQQEQNNASPITCTNVPDGSYELHSAANNSVMTASANKQAMISLAADKDGADQQFTFVKNSDGSFRIASTANKDLVMDTNPTSGAAALLWTQNGTICQDFVAVGEANDAYSFRLANNPSMTLTASGSGVSLQAYTGSASQQWKLSNNSEDTASASAKLASIMTVHPNGKNLGSSYSFAGASQCMGFGREVFYRMYDQKARWNYDGSPKSASDGKMYSIKASSTSYAASSIKGVISKAKPGDVLQMNKPKMHTMIFVSSDADGFTVYDANWTAANTVSVRYVKYGAWASRNSSGITLLHATNYPKN</sequence>
<dbReference type="EMBL" id="JAHLQI010000005">
    <property type="protein sequence ID" value="MBU5490900.1"/>
    <property type="molecule type" value="Genomic_DNA"/>
</dbReference>
<evidence type="ECO:0000313" key="3">
    <source>
        <dbReference type="EMBL" id="MBU5490900.1"/>
    </source>
</evidence>
<accession>A0ABS6EVL4</accession>
<dbReference type="SMART" id="SM00458">
    <property type="entry name" value="RICIN"/>
    <property type="match status" value="1"/>
</dbReference>
<evidence type="ECO:0000259" key="2">
    <source>
        <dbReference type="SMART" id="SM00458"/>
    </source>
</evidence>
<comment type="caution">
    <text evidence="3">The sequence shown here is derived from an EMBL/GenBank/DDBJ whole genome shotgun (WGS) entry which is preliminary data.</text>
</comment>
<proteinExistence type="predicted"/>
<dbReference type="PROSITE" id="PS50231">
    <property type="entry name" value="RICIN_B_LECTIN"/>
    <property type="match status" value="1"/>
</dbReference>
<keyword evidence="4" id="KW-1185">Reference proteome</keyword>
<evidence type="ECO:0000256" key="1">
    <source>
        <dbReference type="SAM" id="SignalP"/>
    </source>
</evidence>
<feature type="domain" description="Ricin B lectin" evidence="2">
    <location>
        <begin position="267"/>
        <end position="393"/>
    </location>
</feature>
<feature type="chain" id="PRO_5045285370" evidence="1">
    <location>
        <begin position="30"/>
        <end position="553"/>
    </location>
</feature>
<gene>
    <name evidence="3" type="ORF">KQI75_09780</name>
</gene>